<dbReference type="NCBIfam" id="TIGR01700">
    <property type="entry name" value="PNPH"/>
    <property type="match status" value="1"/>
</dbReference>
<dbReference type="InterPro" id="IPR035994">
    <property type="entry name" value="Nucleoside_phosphorylase_sf"/>
</dbReference>
<evidence type="ECO:0000313" key="14">
    <source>
        <dbReference type="EMBL" id="CDW59999.1"/>
    </source>
</evidence>
<dbReference type="OrthoDB" id="10261782at2759"/>
<sequence>MTSCVYSFSDFETAHAIAQFIKGKINDRPALGIICGSGLGQIPELFEKSVTLPYGDIPNFPVSTVEGHKGNLVFGTWQGATVMCMQGRFHPYEGHSMQLSVLPIRVMKLLGVQTVIITNAAGGLNPMYKVGDIMLIKDHIAMPCLAGPGPLVGRNEERFGTRFPSMSCVYHKPYRAMMKRIAEKSGIKLQEGIYSMTFGPGYESPAEALMLRRLGGDAVGMSTVHEAIAAIHCGMKVLGFSIIANTVCCDCDEDVEDVSHEEVLTVMTKASGKLMQLLNLFVKEWHESYKL</sequence>
<dbReference type="Pfam" id="PF01048">
    <property type="entry name" value="PNP_UDP_1"/>
    <property type="match status" value="1"/>
</dbReference>
<feature type="binding site" evidence="12">
    <location>
        <position position="245"/>
    </location>
    <ligand>
        <name>a purine D-ribonucleoside</name>
        <dbReference type="ChEBI" id="CHEBI:142355"/>
    </ligand>
</feature>
<reference evidence="14" key="2">
    <citation type="submission" date="2014-03" db="EMBL/GenBank/DDBJ databases">
        <title>The whipworm genome and dual-species transcriptomics of an intimate host-pathogen interaction.</title>
        <authorList>
            <person name="Foth B.J."/>
            <person name="Tsai I.J."/>
            <person name="Reid A.J."/>
            <person name="Bancroft A.J."/>
            <person name="Nichol S."/>
            <person name="Tracey A."/>
            <person name="Holroyd N."/>
            <person name="Cotton J.A."/>
            <person name="Stanley E.J."/>
            <person name="Zarowiecki M."/>
            <person name="Liu J.Z."/>
            <person name="Huckvale T."/>
            <person name="Cooper P.J."/>
            <person name="Grencis R.K."/>
            <person name="Berriman M."/>
        </authorList>
    </citation>
    <scope>NUCLEOTIDE SEQUENCE [LARGE SCALE GENOMIC DNA]</scope>
</reference>
<evidence type="ECO:0000256" key="8">
    <source>
        <dbReference type="ARBA" id="ARBA00023929"/>
    </source>
</evidence>
<evidence type="ECO:0000256" key="5">
    <source>
        <dbReference type="ARBA" id="ARBA00022676"/>
    </source>
</evidence>
<reference evidence="14" key="1">
    <citation type="submission" date="2014-01" db="EMBL/GenBank/DDBJ databases">
        <authorList>
            <person name="Aslett M."/>
        </authorList>
    </citation>
    <scope>NUCLEOTIDE SEQUENCE</scope>
</reference>
<dbReference type="FunFam" id="3.40.50.1580:FF:000004">
    <property type="entry name" value="Purine nucleoside phosphorylase"/>
    <property type="match status" value="1"/>
</dbReference>
<dbReference type="PANTHER" id="PTHR11904">
    <property type="entry name" value="METHYLTHIOADENOSINE/PURINE NUCLEOSIDE PHOSPHORYLASE"/>
    <property type="match status" value="1"/>
</dbReference>
<comment type="similarity">
    <text evidence="2 11">Belongs to the PNP/MTAP phosphorylase family.</text>
</comment>
<dbReference type="GO" id="GO:0004731">
    <property type="term" value="F:purine-nucleoside phosphorylase activity"/>
    <property type="evidence" value="ECO:0007669"/>
    <property type="project" value="UniProtKB-EC"/>
</dbReference>
<dbReference type="EC" id="2.4.2.1" evidence="3 11"/>
<dbReference type="NCBIfam" id="TIGR01697">
    <property type="entry name" value="PNPH-PUNA-XAPA"/>
    <property type="match status" value="1"/>
</dbReference>
<dbReference type="GO" id="GO:0005737">
    <property type="term" value="C:cytoplasm"/>
    <property type="evidence" value="ECO:0007669"/>
    <property type="project" value="TreeGrafter"/>
</dbReference>
<evidence type="ECO:0000256" key="2">
    <source>
        <dbReference type="ARBA" id="ARBA00006751"/>
    </source>
</evidence>
<dbReference type="CDD" id="cd09009">
    <property type="entry name" value="PNP-EcPNPII_like"/>
    <property type="match status" value="1"/>
</dbReference>
<dbReference type="GO" id="GO:0047975">
    <property type="term" value="F:guanosine phosphorylase activity"/>
    <property type="evidence" value="ECO:0007669"/>
    <property type="project" value="RHEA"/>
</dbReference>
<comment type="pathway">
    <text evidence="1 11">Purine metabolism; purine nucleoside salvage.</text>
</comment>
<dbReference type="UniPathway" id="UPA00606"/>
<dbReference type="InterPro" id="IPR000845">
    <property type="entry name" value="Nucleoside_phosphorylase_d"/>
</dbReference>
<name>A0A077ZJT1_TRITR</name>
<dbReference type="AlphaFoldDB" id="A0A077ZJT1"/>
<feature type="domain" description="Nucleoside phosphorylase" evidence="13">
    <location>
        <begin position="31"/>
        <end position="282"/>
    </location>
</feature>
<keyword evidence="5 11" id="KW-0328">Glycosyltransferase</keyword>
<feature type="binding site" evidence="12">
    <location>
        <begin position="88"/>
        <end position="90"/>
    </location>
    <ligand>
        <name>phosphate</name>
        <dbReference type="ChEBI" id="CHEBI:43474"/>
    </ligand>
</feature>
<keyword evidence="15" id="KW-1185">Reference proteome</keyword>
<evidence type="ECO:0000256" key="4">
    <source>
        <dbReference type="ARBA" id="ARBA00013834"/>
    </source>
</evidence>
<proteinExistence type="inferred from homology"/>
<evidence type="ECO:0000256" key="3">
    <source>
        <dbReference type="ARBA" id="ARBA00011886"/>
    </source>
</evidence>
<feature type="binding site" evidence="12">
    <location>
        <position position="222"/>
    </location>
    <ligand>
        <name>phosphate</name>
        <dbReference type="ChEBI" id="CHEBI:43474"/>
    </ligand>
</feature>
<feature type="binding site" evidence="12">
    <location>
        <position position="203"/>
    </location>
    <ligand>
        <name>a purine D-ribonucleoside</name>
        <dbReference type="ChEBI" id="CHEBI:142355"/>
    </ligand>
</feature>
<evidence type="ECO:0000256" key="11">
    <source>
        <dbReference type="PIRNR" id="PIRNR000477"/>
    </source>
</evidence>
<evidence type="ECO:0000256" key="6">
    <source>
        <dbReference type="ARBA" id="ARBA00022679"/>
    </source>
</evidence>
<comment type="catalytic activity">
    <reaction evidence="9">
        <text>2'-deoxyinosine + phosphate = 2-deoxy-alpha-D-ribose 1-phosphate + hypoxanthine</text>
        <dbReference type="Rhea" id="RHEA:27750"/>
        <dbReference type="ChEBI" id="CHEBI:17368"/>
        <dbReference type="ChEBI" id="CHEBI:28997"/>
        <dbReference type="ChEBI" id="CHEBI:43474"/>
        <dbReference type="ChEBI" id="CHEBI:57259"/>
        <dbReference type="EC" id="2.4.2.1"/>
    </reaction>
</comment>
<dbReference type="EMBL" id="HG806822">
    <property type="protein sequence ID" value="CDW59999.1"/>
    <property type="molecule type" value="Genomic_DNA"/>
</dbReference>
<gene>
    <name evidence="14" type="ORF">TTRE_0000834101</name>
</gene>
<dbReference type="GO" id="GO:0009116">
    <property type="term" value="P:nucleoside metabolic process"/>
    <property type="evidence" value="ECO:0007669"/>
    <property type="project" value="InterPro"/>
</dbReference>
<dbReference type="PIRSF" id="PIRSF000477">
    <property type="entry name" value="PurNPase"/>
    <property type="match status" value="1"/>
</dbReference>
<evidence type="ECO:0000256" key="10">
    <source>
        <dbReference type="ARBA" id="ARBA00023970"/>
    </source>
</evidence>
<comment type="function">
    <text evidence="11">The purine nucleoside phosphorylases catalyze the phosphorolytic breakdown of the N-glycosidic bond in the beta-(deoxy)ribonucleoside molecules, with the formation of the corresponding free purine bases and pentose-1-phosphate.</text>
</comment>
<feature type="binding site" evidence="12">
    <location>
        <position position="37"/>
    </location>
    <ligand>
        <name>phosphate</name>
        <dbReference type="ChEBI" id="CHEBI:43474"/>
    </ligand>
</feature>
<evidence type="ECO:0000256" key="1">
    <source>
        <dbReference type="ARBA" id="ARBA00005058"/>
    </source>
</evidence>
<dbReference type="NCBIfam" id="NF006054">
    <property type="entry name" value="PRK08202.1"/>
    <property type="match status" value="1"/>
</dbReference>
<comment type="catalytic activity">
    <reaction evidence="7">
        <text>inosine + phosphate = alpha-D-ribose 1-phosphate + hypoxanthine</text>
        <dbReference type="Rhea" id="RHEA:27646"/>
        <dbReference type="ChEBI" id="CHEBI:17368"/>
        <dbReference type="ChEBI" id="CHEBI:17596"/>
        <dbReference type="ChEBI" id="CHEBI:43474"/>
        <dbReference type="ChEBI" id="CHEBI:57720"/>
        <dbReference type="EC" id="2.4.2.1"/>
    </reaction>
</comment>
<organism evidence="14 15">
    <name type="scientific">Trichuris trichiura</name>
    <name type="common">Whipworm</name>
    <name type="synonym">Trichocephalus trichiurus</name>
    <dbReference type="NCBI Taxonomy" id="36087"/>
    <lineage>
        <taxon>Eukaryota</taxon>
        <taxon>Metazoa</taxon>
        <taxon>Ecdysozoa</taxon>
        <taxon>Nematoda</taxon>
        <taxon>Enoplea</taxon>
        <taxon>Dorylaimia</taxon>
        <taxon>Trichinellida</taxon>
        <taxon>Trichuridae</taxon>
        <taxon>Trichuris</taxon>
    </lineage>
</organism>
<dbReference type="SUPFAM" id="SSF53167">
    <property type="entry name" value="Purine and uridine phosphorylases"/>
    <property type="match status" value="1"/>
</dbReference>
<feature type="binding site" evidence="12">
    <location>
        <position position="120"/>
    </location>
    <ligand>
        <name>phosphate</name>
        <dbReference type="ChEBI" id="CHEBI:43474"/>
    </ligand>
</feature>
<protein>
    <recommendedName>
        <fullName evidence="4 11">Purine nucleoside phosphorylase</fullName>
        <ecNumber evidence="3 11">2.4.2.1</ecNumber>
    </recommendedName>
    <alternativeName>
        <fullName evidence="11">Inosine-guanosine phosphorylase</fullName>
    </alternativeName>
</protein>
<evidence type="ECO:0000259" key="13">
    <source>
        <dbReference type="Pfam" id="PF01048"/>
    </source>
</evidence>
<dbReference type="InterPro" id="IPR011270">
    <property type="entry name" value="Pur_Nuc_Pase_Ino/Guo-sp"/>
</dbReference>
<evidence type="ECO:0000313" key="15">
    <source>
        <dbReference type="Proteomes" id="UP000030665"/>
    </source>
</evidence>
<comment type="catalytic activity">
    <reaction evidence="8">
        <text>2'-deoxyguanosine + phosphate = 2-deoxy-alpha-D-ribose 1-phosphate + guanine</text>
        <dbReference type="Rhea" id="RHEA:27738"/>
        <dbReference type="ChEBI" id="CHEBI:16235"/>
        <dbReference type="ChEBI" id="CHEBI:17172"/>
        <dbReference type="ChEBI" id="CHEBI:43474"/>
        <dbReference type="ChEBI" id="CHEBI:57259"/>
        <dbReference type="EC" id="2.4.2.1"/>
    </reaction>
</comment>
<dbReference type="Gene3D" id="3.40.50.1580">
    <property type="entry name" value="Nucleoside phosphorylase domain"/>
    <property type="match status" value="1"/>
</dbReference>
<dbReference type="Proteomes" id="UP000030665">
    <property type="component" value="Unassembled WGS sequence"/>
</dbReference>
<dbReference type="STRING" id="36087.A0A077ZJT1"/>
<evidence type="ECO:0000256" key="7">
    <source>
        <dbReference type="ARBA" id="ARBA00023918"/>
    </source>
</evidence>
<evidence type="ECO:0000256" key="9">
    <source>
        <dbReference type="ARBA" id="ARBA00023950"/>
    </source>
</evidence>
<comment type="catalytic activity">
    <reaction evidence="10">
        <text>guanosine + phosphate = alpha-D-ribose 1-phosphate + guanine</text>
        <dbReference type="Rhea" id="RHEA:13233"/>
        <dbReference type="ChEBI" id="CHEBI:16235"/>
        <dbReference type="ChEBI" id="CHEBI:16750"/>
        <dbReference type="ChEBI" id="CHEBI:43474"/>
        <dbReference type="ChEBI" id="CHEBI:57720"/>
        <dbReference type="EC" id="2.4.2.1"/>
    </reaction>
</comment>
<feature type="binding site" evidence="12">
    <location>
        <position position="68"/>
    </location>
    <ligand>
        <name>phosphate</name>
        <dbReference type="ChEBI" id="CHEBI:43474"/>
    </ligand>
</feature>
<keyword evidence="6 11" id="KW-0808">Transferase</keyword>
<dbReference type="InterPro" id="IPR011268">
    <property type="entry name" value="Purine_phosphorylase"/>
</dbReference>
<accession>A0A077ZJT1</accession>
<dbReference type="PANTHER" id="PTHR11904:SF9">
    <property type="entry name" value="PURINE NUCLEOSIDE PHOSPHORYLASE-RELATED"/>
    <property type="match status" value="1"/>
</dbReference>
<evidence type="ECO:0000256" key="12">
    <source>
        <dbReference type="PIRSR" id="PIRSR000477-2"/>
    </source>
</evidence>